<proteinExistence type="predicted"/>
<sequence>MLIHNSTEETVILYRQINLTQAAYPQVGIKQLFEAQAARRADAVAVVCGGDSLTYRHLNLLANGLAEHLIDIGIGPGAMVGTCIDRSIDLIIALVATAKCGAVYVPFDPVWPAELRQRVAADSQIKCMVIGAEYASLAPTDYTMVRISDHRRLVEENPDVDVSADGLAYINFTSGSTGVPKGVKIRNAGVVRLITNARYADLGPSSVVLHISSPTFDAATFEIWGPLLNGGTCVVYGKRHISFSDLAEVVRAAGITCAWITTALFNAIVDEAPEILRGIETILFGGEEASVKHVRKALAANGDGRFVNIYGPTECTTFATYYPVSDVTADLSVIPIGRPIQNTTLYLLRDGKLCGPGETGEIVLGGAGVAAGYVGEAARSDKFRELSVDGGLEDVYMTGDFGHLTVDGDLVFDGRRDDQVKVHGFRIELSAISFELDQCDHVKRSYVTVTDGAAGERNLVAFIIRSDESATGSAIRKFLSSRLPSYMIPPIILTCDEFPLLASGKVDRRALLKRAGLG</sequence>
<dbReference type="InterPro" id="IPR045851">
    <property type="entry name" value="AMP-bd_C_sf"/>
</dbReference>
<protein>
    <submittedName>
        <fullName evidence="2">Amino acid adenylation domain-containing protein</fullName>
    </submittedName>
</protein>
<dbReference type="Proteomes" id="UP001596137">
    <property type="component" value="Unassembled WGS sequence"/>
</dbReference>
<feature type="domain" description="AMP-dependent synthetase/ligase" evidence="1">
    <location>
        <begin position="33"/>
        <end position="373"/>
    </location>
</feature>
<dbReference type="InterPro" id="IPR000873">
    <property type="entry name" value="AMP-dep_synth/lig_dom"/>
</dbReference>
<dbReference type="Gene3D" id="3.40.50.980">
    <property type="match status" value="2"/>
</dbReference>
<organism evidence="2 3">
    <name type="scientific">Sphaerisporangium aureirubrum</name>
    <dbReference type="NCBI Taxonomy" id="1544736"/>
    <lineage>
        <taxon>Bacteria</taxon>
        <taxon>Bacillati</taxon>
        <taxon>Actinomycetota</taxon>
        <taxon>Actinomycetes</taxon>
        <taxon>Streptosporangiales</taxon>
        <taxon>Streptosporangiaceae</taxon>
        <taxon>Sphaerisporangium</taxon>
    </lineage>
</organism>
<keyword evidence="3" id="KW-1185">Reference proteome</keyword>
<dbReference type="EMBL" id="JBHSRF010000091">
    <property type="protein sequence ID" value="MFC6086530.1"/>
    <property type="molecule type" value="Genomic_DNA"/>
</dbReference>
<evidence type="ECO:0000313" key="2">
    <source>
        <dbReference type="EMBL" id="MFC6086530.1"/>
    </source>
</evidence>
<dbReference type="SUPFAM" id="SSF56801">
    <property type="entry name" value="Acetyl-CoA synthetase-like"/>
    <property type="match status" value="1"/>
</dbReference>
<dbReference type="Gene3D" id="3.30.300.30">
    <property type="match status" value="1"/>
</dbReference>
<comment type="caution">
    <text evidence="2">The sequence shown here is derived from an EMBL/GenBank/DDBJ whole genome shotgun (WGS) entry which is preliminary data.</text>
</comment>
<dbReference type="Pfam" id="PF00501">
    <property type="entry name" value="AMP-binding"/>
    <property type="match status" value="1"/>
</dbReference>
<gene>
    <name evidence="2" type="ORF">ACFP1K_35540</name>
</gene>
<dbReference type="RefSeq" id="WP_380761814.1">
    <property type="nucleotide sequence ID" value="NZ_JBHSRF010000091.1"/>
</dbReference>
<accession>A0ABW1NTB6</accession>
<name>A0ABW1NTB6_9ACTN</name>
<dbReference type="PANTHER" id="PTHR45527">
    <property type="entry name" value="NONRIBOSOMAL PEPTIDE SYNTHETASE"/>
    <property type="match status" value="1"/>
</dbReference>
<evidence type="ECO:0000259" key="1">
    <source>
        <dbReference type="Pfam" id="PF00501"/>
    </source>
</evidence>
<dbReference type="PANTHER" id="PTHR45527:SF1">
    <property type="entry name" value="FATTY ACID SYNTHASE"/>
    <property type="match status" value="1"/>
</dbReference>
<dbReference type="PROSITE" id="PS00455">
    <property type="entry name" value="AMP_BINDING"/>
    <property type="match status" value="1"/>
</dbReference>
<dbReference type="NCBIfam" id="TIGR01733">
    <property type="entry name" value="AA-adenyl-dom"/>
    <property type="match status" value="1"/>
</dbReference>
<dbReference type="CDD" id="cd12117">
    <property type="entry name" value="A_NRPS_Srf_like"/>
    <property type="match status" value="1"/>
</dbReference>
<dbReference type="InterPro" id="IPR010071">
    <property type="entry name" value="AA_adenyl_dom"/>
</dbReference>
<dbReference type="Gene3D" id="2.30.38.10">
    <property type="entry name" value="Luciferase, Domain 3"/>
    <property type="match status" value="1"/>
</dbReference>
<dbReference type="InterPro" id="IPR020845">
    <property type="entry name" value="AMP-binding_CS"/>
</dbReference>
<evidence type="ECO:0000313" key="3">
    <source>
        <dbReference type="Proteomes" id="UP001596137"/>
    </source>
</evidence>
<reference evidence="3" key="1">
    <citation type="journal article" date="2019" name="Int. J. Syst. Evol. Microbiol.">
        <title>The Global Catalogue of Microorganisms (GCM) 10K type strain sequencing project: providing services to taxonomists for standard genome sequencing and annotation.</title>
        <authorList>
            <consortium name="The Broad Institute Genomics Platform"/>
            <consortium name="The Broad Institute Genome Sequencing Center for Infectious Disease"/>
            <person name="Wu L."/>
            <person name="Ma J."/>
        </authorList>
    </citation>
    <scope>NUCLEOTIDE SEQUENCE [LARGE SCALE GENOMIC DNA]</scope>
    <source>
        <strain evidence="3">JCM 30346</strain>
    </source>
</reference>